<dbReference type="Proteomes" id="UP000824101">
    <property type="component" value="Unassembled WGS sequence"/>
</dbReference>
<dbReference type="InterPro" id="IPR018337">
    <property type="entry name" value="Cell_wall/Cho-bd_repeat"/>
</dbReference>
<dbReference type="Pfam" id="PF19127">
    <property type="entry name" value="Choline_bind_3"/>
    <property type="match status" value="2"/>
</dbReference>
<sequence>MRKMTKAVTFCAAAALLTMGASMTSYAAWQQEGGEWIYTDNSGSMVRDSWRQSGNYWFYLGYDGYMVRDQWIDDTYYVNEDGARLTNQWVYVDEGTYDAPNSDGGWFYLEGDGQVATDGWRTINGQRYHFDSDGTMDYGWLNDEDELYYLGDENDGAMKTGWLCLDFDPDDVPDDGDVSMVLNYGDNGTWFYFQTNGQAVRAEEDDYVRRTINGYRYYFDENGAMVTGWAAVGDPEEGDATGISTLKYFGGADEGQMATGWRYLYDNPEDSEDDNYDFSFSVATGSEWDGGDGDGAWYYFDNSGVPAYLNSNATTLSEATTSVNGQRYFFDQYGQMQSGLLGIGLPDGTIVSAYFGADDSDGAMKRERQTNVYDDDGERGTYYFNGSGENRGAGYSGDRNGYLYYNGKLVEAEEGEDFQVFEVDGQLYLVNEAGRIQDSNRTYRVNGEYYYEYDEGTIYRINDDRERLYEVTSADARRLPSISYRDIYYL</sequence>
<gene>
    <name evidence="4" type="ORF">IAA17_06840</name>
</gene>
<protein>
    <submittedName>
        <fullName evidence="4">Cell wall-binding protein</fullName>
    </submittedName>
</protein>
<keyword evidence="3" id="KW-0732">Signal</keyword>
<feature type="chain" id="PRO_5038365355" evidence="3">
    <location>
        <begin position="28"/>
        <end position="490"/>
    </location>
</feature>
<evidence type="ECO:0000256" key="1">
    <source>
        <dbReference type="ARBA" id="ARBA00022737"/>
    </source>
</evidence>
<organism evidence="4 5">
    <name type="scientific">Candidatus Lachnoclostridium stercorigallinarum</name>
    <dbReference type="NCBI Taxonomy" id="2838634"/>
    <lineage>
        <taxon>Bacteria</taxon>
        <taxon>Bacillati</taxon>
        <taxon>Bacillota</taxon>
        <taxon>Clostridia</taxon>
        <taxon>Lachnospirales</taxon>
        <taxon>Lachnospiraceae</taxon>
    </lineage>
</organism>
<evidence type="ECO:0000256" key="3">
    <source>
        <dbReference type="SAM" id="SignalP"/>
    </source>
</evidence>
<dbReference type="PROSITE" id="PS51170">
    <property type="entry name" value="CW"/>
    <property type="match status" value="1"/>
</dbReference>
<dbReference type="Pfam" id="PF19085">
    <property type="entry name" value="Choline_bind_2"/>
    <property type="match status" value="1"/>
</dbReference>
<dbReference type="EMBL" id="DXBC01000107">
    <property type="protein sequence ID" value="HIZ79487.1"/>
    <property type="molecule type" value="Genomic_DNA"/>
</dbReference>
<dbReference type="AlphaFoldDB" id="A0A9D2GIH2"/>
<keyword evidence="1" id="KW-0677">Repeat</keyword>
<evidence type="ECO:0000256" key="2">
    <source>
        <dbReference type="PROSITE-ProRule" id="PRU00591"/>
    </source>
</evidence>
<proteinExistence type="predicted"/>
<accession>A0A9D2GIH2</accession>
<evidence type="ECO:0000313" key="5">
    <source>
        <dbReference type="Proteomes" id="UP000824101"/>
    </source>
</evidence>
<feature type="signal peptide" evidence="3">
    <location>
        <begin position="1"/>
        <end position="27"/>
    </location>
</feature>
<dbReference type="Pfam" id="PF01473">
    <property type="entry name" value="Choline_bind_1"/>
    <property type="match status" value="2"/>
</dbReference>
<reference evidence="4" key="2">
    <citation type="submission" date="2021-04" db="EMBL/GenBank/DDBJ databases">
        <authorList>
            <person name="Gilroy R."/>
        </authorList>
    </citation>
    <scope>NUCLEOTIDE SEQUENCE</scope>
    <source>
        <strain evidence="4">ChiBcec1-1093</strain>
    </source>
</reference>
<feature type="repeat" description="Cell wall-binding" evidence="2">
    <location>
        <begin position="117"/>
        <end position="136"/>
    </location>
</feature>
<comment type="caution">
    <text evidence="4">The sequence shown here is derived from an EMBL/GenBank/DDBJ whole genome shotgun (WGS) entry which is preliminary data.</text>
</comment>
<dbReference type="Gene3D" id="2.10.270.10">
    <property type="entry name" value="Cholin Binding"/>
    <property type="match status" value="4"/>
</dbReference>
<evidence type="ECO:0000313" key="4">
    <source>
        <dbReference type="EMBL" id="HIZ79487.1"/>
    </source>
</evidence>
<name>A0A9D2GIH2_9FIRM</name>
<dbReference type="SUPFAM" id="SSF69360">
    <property type="entry name" value="Cell wall binding repeat"/>
    <property type="match status" value="1"/>
</dbReference>
<reference evidence="4" key="1">
    <citation type="journal article" date="2021" name="PeerJ">
        <title>Extensive microbial diversity within the chicken gut microbiome revealed by metagenomics and culture.</title>
        <authorList>
            <person name="Gilroy R."/>
            <person name="Ravi A."/>
            <person name="Getino M."/>
            <person name="Pursley I."/>
            <person name="Horton D.L."/>
            <person name="Alikhan N.F."/>
            <person name="Baker D."/>
            <person name="Gharbi K."/>
            <person name="Hall N."/>
            <person name="Watson M."/>
            <person name="Adriaenssens E.M."/>
            <person name="Foster-Nyarko E."/>
            <person name="Jarju S."/>
            <person name="Secka A."/>
            <person name="Antonio M."/>
            <person name="Oren A."/>
            <person name="Chaudhuri R.R."/>
            <person name="La Ragione R."/>
            <person name="Hildebrand F."/>
            <person name="Pallen M.J."/>
        </authorList>
    </citation>
    <scope>NUCLEOTIDE SEQUENCE</scope>
    <source>
        <strain evidence="4">ChiBcec1-1093</strain>
    </source>
</reference>